<evidence type="ECO:0000256" key="1">
    <source>
        <dbReference type="SAM" id="MobiDB-lite"/>
    </source>
</evidence>
<name>A0A2N5SSP2_9BASI</name>
<evidence type="ECO:0000313" key="2">
    <source>
        <dbReference type="EMBL" id="PLW16263.1"/>
    </source>
</evidence>
<reference evidence="2 3" key="1">
    <citation type="submission" date="2017-11" db="EMBL/GenBank/DDBJ databases">
        <title>De novo assembly and phasing of dikaryotic genomes from two isolates of Puccinia coronata f. sp. avenae, the causal agent of oat crown rust.</title>
        <authorList>
            <person name="Miller M.E."/>
            <person name="Zhang Y."/>
            <person name="Omidvar V."/>
            <person name="Sperschneider J."/>
            <person name="Schwessinger B."/>
            <person name="Raley C."/>
            <person name="Palmer J.M."/>
            <person name="Garnica D."/>
            <person name="Upadhyaya N."/>
            <person name="Rathjen J."/>
            <person name="Taylor J.M."/>
            <person name="Park R.F."/>
            <person name="Dodds P.N."/>
            <person name="Hirsch C.D."/>
            <person name="Kianian S.F."/>
            <person name="Figueroa M."/>
        </authorList>
    </citation>
    <scope>NUCLEOTIDE SEQUENCE [LARGE SCALE GENOMIC DNA]</scope>
    <source>
        <strain evidence="2">12NC29</strain>
    </source>
</reference>
<dbReference type="OrthoDB" id="3359487at2759"/>
<feature type="compositionally biased region" description="Low complexity" evidence="1">
    <location>
        <begin position="44"/>
        <end position="54"/>
    </location>
</feature>
<dbReference type="AlphaFoldDB" id="A0A2N5SSP2"/>
<comment type="caution">
    <text evidence="2">The sequence shown here is derived from an EMBL/GenBank/DDBJ whole genome shotgun (WGS) entry which is preliminary data.</text>
</comment>
<gene>
    <name evidence="2" type="ORF">PCANC_16849</name>
</gene>
<organism evidence="2 3">
    <name type="scientific">Puccinia coronata f. sp. avenae</name>
    <dbReference type="NCBI Taxonomy" id="200324"/>
    <lineage>
        <taxon>Eukaryota</taxon>
        <taxon>Fungi</taxon>
        <taxon>Dikarya</taxon>
        <taxon>Basidiomycota</taxon>
        <taxon>Pucciniomycotina</taxon>
        <taxon>Pucciniomycetes</taxon>
        <taxon>Pucciniales</taxon>
        <taxon>Pucciniaceae</taxon>
        <taxon>Puccinia</taxon>
    </lineage>
</organism>
<dbReference type="Proteomes" id="UP000235388">
    <property type="component" value="Unassembled WGS sequence"/>
</dbReference>
<evidence type="ECO:0000313" key="3">
    <source>
        <dbReference type="Proteomes" id="UP000235388"/>
    </source>
</evidence>
<feature type="region of interest" description="Disordered" evidence="1">
    <location>
        <begin position="35"/>
        <end position="57"/>
    </location>
</feature>
<dbReference type="STRING" id="200324.A0A2N5SSP2"/>
<sequence length="103" mass="11747">MVLHPSFKDEYFKLANWQPEWIQEAIRLTREMWESMYKPPPHPTTTQQPNTGPQAGILAGLRGASEAHGASTTTYPLTMWLSGGLVLNKDGQPVDPLRWWMQQ</sequence>
<proteinExistence type="predicted"/>
<accession>A0A2N5SSP2</accession>
<protein>
    <submittedName>
        <fullName evidence="2">Uncharacterized protein</fullName>
    </submittedName>
</protein>
<dbReference type="EMBL" id="PGCJ01000875">
    <property type="protein sequence ID" value="PLW16263.1"/>
    <property type="molecule type" value="Genomic_DNA"/>
</dbReference>
<keyword evidence="3" id="KW-1185">Reference proteome</keyword>